<protein>
    <recommendedName>
        <fullName evidence="8">C2H2-type domain-containing protein</fullName>
    </recommendedName>
</protein>
<evidence type="ECO:0000256" key="5">
    <source>
        <dbReference type="ARBA" id="ARBA00023242"/>
    </source>
</evidence>
<dbReference type="PANTHER" id="PTHR24393:SF165">
    <property type="entry name" value="ZINC FINGER PROTEIN 555-LIKE"/>
    <property type="match status" value="1"/>
</dbReference>
<evidence type="ECO:0000313" key="9">
    <source>
        <dbReference type="EMBL" id="RTG90861.1"/>
    </source>
</evidence>
<dbReference type="GO" id="GO:0000978">
    <property type="term" value="F:RNA polymerase II cis-regulatory region sequence-specific DNA binding"/>
    <property type="evidence" value="ECO:0007669"/>
    <property type="project" value="TreeGrafter"/>
</dbReference>
<feature type="region of interest" description="Disordered" evidence="7">
    <location>
        <begin position="407"/>
        <end position="430"/>
    </location>
</feature>
<gene>
    <name evidence="9" type="ORF">DC041_0009255</name>
</gene>
<dbReference type="FunFam" id="3.30.160.60:FF:000690">
    <property type="entry name" value="Zinc finger protein 354C"/>
    <property type="match status" value="1"/>
</dbReference>
<evidence type="ECO:0000256" key="4">
    <source>
        <dbReference type="ARBA" id="ARBA00022833"/>
    </source>
</evidence>
<dbReference type="GO" id="GO:0005634">
    <property type="term" value="C:nucleus"/>
    <property type="evidence" value="ECO:0007669"/>
    <property type="project" value="TreeGrafter"/>
</dbReference>
<dbReference type="SUPFAM" id="SSF57667">
    <property type="entry name" value="beta-beta-alpha zinc fingers"/>
    <property type="match status" value="1"/>
</dbReference>
<dbReference type="SMART" id="SM00355">
    <property type="entry name" value="ZnF_C2H2"/>
    <property type="match status" value="2"/>
</dbReference>
<keyword evidence="4" id="KW-0862">Zinc</keyword>
<evidence type="ECO:0000256" key="2">
    <source>
        <dbReference type="ARBA" id="ARBA00022737"/>
    </source>
</evidence>
<dbReference type="InterPro" id="IPR013087">
    <property type="entry name" value="Znf_C2H2_type"/>
</dbReference>
<comment type="caution">
    <text evidence="9">The sequence shown here is derived from an EMBL/GenBank/DDBJ whole genome shotgun (WGS) entry which is preliminary data.</text>
</comment>
<feature type="non-terminal residue" evidence="9">
    <location>
        <position position="485"/>
    </location>
</feature>
<evidence type="ECO:0000256" key="7">
    <source>
        <dbReference type="SAM" id="MobiDB-lite"/>
    </source>
</evidence>
<evidence type="ECO:0000256" key="1">
    <source>
        <dbReference type="ARBA" id="ARBA00022723"/>
    </source>
</evidence>
<dbReference type="GO" id="GO:0008270">
    <property type="term" value="F:zinc ion binding"/>
    <property type="evidence" value="ECO:0007669"/>
    <property type="project" value="UniProtKB-KW"/>
</dbReference>
<keyword evidence="2" id="KW-0677">Repeat</keyword>
<dbReference type="Proteomes" id="UP000290809">
    <property type="component" value="Unassembled WGS sequence"/>
</dbReference>
<reference evidence="9 10" key="1">
    <citation type="journal article" date="2019" name="PLoS Pathog.">
        <title>Genome sequence of the bovine parasite Schistosoma bovis Tanzania.</title>
        <authorList>
            <person name="Oey H."/>
            <person name="Zakrzewski M."/>
            <person name="Gobert G."/>
            <person name="Gravermann K."/>
            <person name="Stoye J."/>
            <person name="Jones M."/>
            <person name="Mcmanus D."/>
            <person name="Krause L."/>
        </authorList>
    </citation>
    <scope>NUCLEOTIDE SEQUENCE [LARGE SCALE GENOMIC DNA]</scope>
    <source>
        <strain evidence="9 10">TAN1997</strain>
    </source>
</reference>
<keyword evidence="3 6" id="KW-0863">Zinc-finger</keyword>
<feature type="domain" description="C2H2-type" evidence="8">
    <location>
        <begin position="434"/>
        <end position="461"/>
    </location>
</feature>
<evidence type="ECO:0000256" key="3">
    <source>
        <dbReference type="ARBA" id="ARBA00022771"/>
    </source>
</evidence>
<dbReference type="PROSITE" id="PS00028">
    <property type="entry name" value="ZINC_FINGER_C2H2_1"/>
    <property type="match status" value="2"/>
</dbReference>
<dbReference type="Pfam" id="PF00096">
    <property type="entry name" value="zf-C2H2"/>
    <property type="match status" value="2"/>
</dbReference>
<sequence>MTVLSRIHQHRIHLYRPENSSSTINTFVYIPTEFNENEAYISDLLRHNGYVAAILSEEFAVETLFQSPTFSCTCGRPQVSGKNNLSPDLYQPILLTSDNTKAAQLCMNTTYLPNKKQIKTSAVFVNLTSSYGDFSGKLDPVIEKSDKNVMKFTYLSTVFDTVFLPSSPLPFDSDSDHKTVFHACAFIQVVLNRMFVIARYPKFCFDAHRGAAGDADQASNNKMFNMDVLINPSNPSADYSLASTNNAKDVNDSATPSEISSITYPAGTLFSPMNTMTAVMSTGTGMGGCSALLVPLVAGSHGTTLLPSNMTPVSSHLSVVADHSVLMNTNTTPLTSSSINFVPSSGSNSVTNSTIVHNTPVEMKPEPLDCFGRVTTGAAEDLLTSGSQNEINAFKLHELVEGIITSNSTDGNNPVPTETIISSNSKASTGSGPYRCRECDKEFRILRYLEKHRRIHTGEKPYQCCYCGRQFNDWPNMNRHKRIHT</sequence>
<dbReference type="AlphaFoldDB" id="A0A430QT34"/>
<dbReference type="PANTHER" id="PTHR24393">
    <property type="entry name" value="ZINC FINGER PROTEIN"/>
    <property type="match status" value="1"/>
</dbReference>
<organism evidence="9 10">
    <name type="scientific">Schistosoma bovis</name>
    <name type="common">Blood fluke</name>
    <dbReference type="NCBI Taxonomy" id="6184"/>
    <lineage>
        <taxon>Eukaryota</taxon>
        <taxon>Metazoa</taxon>
        <taxon>Spiralia</taxon>
        <taxon>Lophotrochozoa</taxon>
        <taxon>Platyhelminthes</taxon>
        <taxon>Trematoda</taxon>
        <taxon>Digenea</taxon>
        <taxon>Strigeidida</taxon>
        <taxon>Schistosomatoidea</taxon>
        <taxon>Schistosomatidae</taxon>
        <taxon>Schistosoma</taxon>
    </lineage>
</organism>
<keyword evidence="5" id="KW-0539">Nucleus</keyword>
<proteinExistence type="predicted"/>
<dbReference type="GO" id="GO:0001228">
    <property type="term" value="F:DNA-binding transcription activator activity, RNA polymerase II-specific"/>
    <property type="evidence" value="ECO:0007669"/>
    <property type="project" value="TreeGrafter"/>
</dbReference>
<name>A0A430QT34_SCHBO</name>
<keyword evidence="10" id="KW-1185">Reference proteome</keyword>
<keyword evidence="1" id="KW-0479">Metal-binding</keyword>
<dbReference type="InterPro" id="IPR036236">
    <property type="entry name" value="Znf_C2H2_sf"/>
</dbReference>
<evidence type="ECO:0000259" key="8">
    <source>
        <dbReference type="PROSITE" id="PS50157"/>
    </source>
</evidence>
<dbReference type="EMBL" id="QMKO01001111">
    <property type="protein sequence ID" value="RTG90861.1"/>
    <property type="molecule type" value="Genomic_DNA"/>
</dbReference>
<dbReference type="Gene3D" id="3.30.160.60">
    <property type="entry name" value="Classic Zinc Finger"/>
    <property type="match status" value="2"/>
</dbReference>
<dbReference type="FunFam" id="3.30.160.60:FF:002343">
    <property type="entry name" value="Zinc finger protein 33A"/>
    <property type="match status" value="1"/>
</dbReference>
<dbReference type="STRING" id="6184.A0A430QT34"/>
<accession>A0A430QT34</accession>
<feature type="domain" description="C2H2-type" evidence="8">
    <location>
        <begin position="462"/>
        <end position="485"/>
    </location>
</feature>
<dbReference type="PROSITE" id="PS50157">
    <property type="entry name" value="ZINC_FINGER_C2H2_2"/>
    <property type="match status" value="2"/>
</dbReference>
<evidence type="ECO:0000256" key="6">
    <source>
        <dbReference type="PROSITE-ProRule" id="PRU00042"/>
    </source>
</evidence>
<evidence type="ECO:0000313" key="10">
    <source>
        <dbReference type="Proteomes" id="UP000290809"/>
    </source>
</evidence>